<evidence type="ECO:0000313" key="3">
    <source>
        <dbReference type="WBParaSite" id="OFLC_0000661301-mRNA-1"/>
    </source>
</evidence>
<sequence>MALITRFIRFRNRLLKCNIIDWSTIPTPPRFIHEPNDPTIYFTLESTQASNGQNLD</sequence>
<keyword evidence="2" id="KW-1185">Reference proteome</keyword>
<dbReference type="AlphaFoldDB" id="A0A183HGK2"/>
<proteinExistence type="predicted"/>
<protein>
    <submittedName>
        <fullName evidence="1 3">Uncharacterized protein</fullName>
    </submittedName>
</protein>
<organism evidence="3">
    <name type="scientific">Onchocerca flexuosa</name>
    <dbReference type="NCBI Taxonomy" id="387005"/>
    <lineage>
        <taxon>Eukaryota</taxon>
        <taxon>Metazoa</taxon>
        <taxon>Ecdysozoa</taxon>
        <taxon>Nematoda</taxon>
        <taxon>Chromadorea</taxon>
        <taxon>Rhabditida</taxon>
        <taxon>Spirurina</taxon>
        <taxon>Spiruromorpha</taxon>
        <taxon>Filarioidea</taxon>
        <taxon>Onchocercidae</taxon>
        <taxon>Onchocerca</taxon>
    </lineage>
</organism>
<evidence type="ECO:0000313" key="1">
    <source>
        <dbReference type="EMBL" id="VDO47119.1"/>
    </source>
</evidence>
<name>A0A183HGK2_9BILA</name>
<evidence type="ECO:0000313" key="2">
    <source>
        <dbReference type="Proteomes" id="UP000267606"/>
    </source>
</evidence>
<reference evidence="3" key="1">
    <citation type="submission" date="2016-06" db="UniProtKB">
        <authorList>
            <consortium name="WormBaseParasite"/>
        </authorList>
    </citation>
    <scope>IDENTIFICATION</scope>
</reference>
<gene>
    <name evidence="1" type="ORF">OFLC_LOCUS6612</name>
</gene>
<dbReference type="Proteomes" id="UP000267606">
    <property type="component" value="Unassembled WGS sequence"/>
</dbReference>
<accession>A0A183HGK2</accession>
<dbReference type="EMBL" id="UZAJ01006392">
    <property type="protein sequence ID" value="VDO47119.1"/>
    <property type="molecule type" value="Genomic_DNA"/>
</dbReference>
<reference evidence="1 2" key="2">
    <citation type="submission" date="2018-11" db="EMBL/GenBank/DDBJ databases">
        <authorList>
            <consortium name="Pathogen Informatics"/>
        </authorList>
    </citation>
    <scope>NUCLEOTIDE SEQUENCE [LARGE SCALE GENOMIC DNA]</scope>
</reference>
<dbReference type="STRING" id="387005.A0A183HGK2"/>
<dbReference type="WBParaSite" id="OFLC_0000661301-mRNA-1">
    <property type="protein sequence ID" value="OFLC_0000661301-mRNA-1"/>
    <property type="gene ID" value="OFLC_0000661301"/>
</dbReference>